<evidence type="ECO:0000313" key="7">
    <source>
        <dbReference type="EMBL" id="AIU32782.1"/>
    </source>
</evidence>
<dbReference type="Pfam" id="PF02441">
    <property type="entry name" value="Flavoprotein"/>
    <property type="match status" value="1"/>
</dbReference>
<feature type="region of interest" description="Phosphopantothenoylcysteine decarboxylase" evidence="3">
    <location>
        <begin position="1"/>
        <end position="193"/>
    </location>
</feature>
<evidence type="ECO:0000256" key="1">
    <source>
        <dbReference type="ARBA" id="ARBA00022793"/>
    </source>
</evidence>
<dbReference type="InterPro" id="IPR036551">
    <property type="entry name" value="Flavin_trans-like"/>
</dbReference>
<keyword evidence="3 4" id="KW-0288">FMN</keyword>
<feature type="binding site" evidence="3">
    <location>
        <position position="283"/>
    </location>
    <ligand>
        <name>CTP</name>
        <dbReference type="ChEBI" id="CHEBI:37563"/>
    </ligand>
</feature>
<evidence type="ECO:0000313" key="8">
    <source>
        <dbReference type="Proteomes" id="UP000029910"/>
    </source>
</evidence>
<sequence length="420" mass="44606">MLSVPKTRKVVVGIAGGVAAYKACHVVRAFKELGDDVRVVPTANALKFIGAATLEALSGNPVTASVYDRVDEVQHVNVGKQADLIVIAPATADLLARMVAGRADDLLTATLLVATCPVVVAPAMHTEMWLHPATQENVRTLRRRGIKVLDPAHGRLTGADSGPGRLPDPQQIVDLALAVYEGADLPRDLENRKVVISAGGTQERIDPVRCITNSSSGRQGFACAEIAAQRGAEVVVVAGRTDELPVPLGARVIRVASARDMHEACMAEAMDADIVVMSAAVADYRPASEAPLKLKKGSADAALSRIELVENPDILKSLVEARHDSQIKETTVIVGFAAETGDSSHSALDFAREKILRKGCDLLMCNEVGEGLVFGETRNRGFLLHSSGEYQEIPDGSKLRVASSILDAAVKNLDQRRGAD</sequence>
<comment type="caution">
    <text evidence="3">Lacks conserved residue(s) required for the propagation of feature annotation.</text>
</comment>
<dbReference type="EMBL" id="CP009622">
    <property type="protein sequence ID" value="AIU32782.1"/>
    <property type="molecule type" value="Genomic_DNA"/>
</dbReference>
<keyword evidence="3 4" id="KW-0436">Ligase</keyword>
<comment type="catalytic activity">
    <reaction evidence="3 4">
        <text>(R)-4'-phosphopantothenate + L-cysteine + CTP = N-[(R)-4-phosphopantothenoyl]-L-cysteine + CMP + diphosphate + H(+)</text>
        <dbReference type="Rhea" id="RHEA:19397"/>
        <dbReference type="ChEBI" id="CHEBI:10986"/>
        <dbReference type="ChEBI" id="CHEBI:15378"/>
        <dbReference type="ChEBI" id="CHEBI:33019"/>
        <dbReference type="ChEBI" id="CHEBI:35235"/>
        <dbReference type="ChEBI" id="CHEBI:37563"/>
        <dbReference type="ChEBI" id="CHEBI:59458"/>
        <dbReference type="ChEBI" id="CHEBI:60377"/>
        <dbReference type="EC" id="6.3.2.5"/>
    </reaction>
</comment>
<comment type="function">
    <text evidence="4">Catalyzes two steps in the biosynthesis of coenzyme A. In the first step cysteine is conjugated to 4'-phosphopantothenate to form 4-phosphopantothenoylcysteine, in the latter compound is decarboxylated to form 4'-phosphopantotheine.</text>
</comment>
<keyword evidence="2 3" id="KW-0456">Lyase</keyword>
<keyword evidence="8" id="KW-1185">Reference proteome</keyword>
<feature type="region of interest" description="Phosphopantothenate--cysteine ligase" evidence="3">
    <location>
        <begin position="194"/>
        <end position="420"/>
    </location>
</feature>
<dbReference type="Gene3D" id="3.40.50.10300">
    <property type="entry name" value="CoaB-like"/>
    <property type="match status" value="1"/>
</dbReference>
<evidence type="ECO:0000256" key="2">
    <source>
        <dbReference type="ARBA" id="ARBA00023239"/>
    </source>
</evidence>
<gene>
    <name evidence="7" type="primary">dfp</name>
    <name evidence="3" type="synonym">coaBC</name>
    <name evidence="7" type="ORF">CulFRC11_1206</name>
</gene>
<dbReference type="InterPro" id="IPR007085">
    <property type="entry name" value="DNA/pantothenate-metab_flavo_C"/>
</dbReference>
<comment type="pathway">
    <text evidence="3 4">Cofactor biosynthesis; coenzyme A biosynthesis; CoA from (R)-pantothenate: step 3/5.</text>
</comment>
<feature type="binding site" evidence="3">
    <location>
        <position position="354"/>
    </location>
    <ligand>
        <name>CTP</name>
        <dbReference type="ChEBI" id="CHEBI:37563"/>
    </ligand>
</feature>
<accession>A0ABM5RRY4</accession>
<evidence type="ECO:0000259" key="5">
    <source>
        <dbReference type="Pfam" id="PF02441"/>
    </source>
</evidence>
<proteinExistence type="inferred from homology"/>
<dbReference type="PANTHER" id="PTHR14359">
    <property type="entry name" value="HOMO-OLIGOMERIC FLAVIN CONTAINING CYS DECARBOXYLASE FAMILY"/>
    <property type="match status" value="1"/>
</dbReference>
<dbReference type="InterPro" id="IPR003382">
    <property type="entry name" value="Flavoprotein"/>
</dbReference>
<dbReference type="SUPFAM" id="SSF102645">
    <property type="entry name" value="CoaB-like"/>
    <property type="match status" value="1"/>
</dbReference>
<reference evidence="7 8" key="1">
    <citation type="journal article" date="2015" name="Genome Announc.">
        <title>Genome Sequence of Corynebacterium ulcerans Strain FRC11.</title>
        <authorList>
            <person name="Benevides Lde J."/>
            <person name="Viana M.V."/>
            <person name="Mariano D.C."/>
            <person name="Rocha Fde S."/>
            <person name="Bagano P.C."/>
            <person name="Folador E.L."/>
            <person name="Pereira F.L."/>
            <person name="Dorella F.A."/>
            <person name="Leal C.A."/>
            <person name="Carvalho A.F."/>
            <person name="Soares Sde C."/>
            <person name="Carneiro A."/>
            <person name="Ramos R."/>
            <person name="Badell-Ocando E."/>
            <person name="Guiso N."/>
            <person name="Silva A."/>
            <person name="Figueiredo H."/>
            <person name="Azevedo V."/>
            <person name="Guimaraes L.C."/>
        </authorList>
    </citation>
    <scope>NUCLEOTIDE SEQUENCE [LARGE SCALE GENOMIC DNA]</scope>
    <source>
        <strain evidence="8">FRC0011</strain>
    </source>
</reference>
<evidence type="ECO:0000256" key="3">
    <source>
        <dbReference type="HAMAP-Rule" id="MF_02225"/>
    </source>
</evidence>
<dbReference type="EC" id="4.1.1.36" evidence="3"/>
<dbReference type="PANTHER" id="PTHR14359:SF6">
    <property type="entry name" value="PHOSPHOPANTOTHENOYLCYSTEINE DECARBOXYLASE"/>
    <property type="match status" value="1"/>
</dbReference>
<dbReference type="Pfam" id="PF04127">
    <property type="entry name" value="DFP"/>
    <property type="match status" value="1"/>
</dbReference>
<dbReference type="InterPro" id="IPR035929">
    <property type="entry name" value="CoaB-like_sf"/>
</dbReference>
<keyword evidence="3" id="KW-0511">Multifunctional enzyme</keyword>
<comment type="catalytic activity">
    <reaction evidence="3 4">
        <text>N-[(R)-4-phosphopantothenoyl]-L-cysteine + H(+) = (R)-4'-phosphopantetheine + CO2</text>
        <dbReference type="Rhea" id="RHEA:16793"/>
        <dbReference type="ChEBI" id="CHEBI:15378"/>
        <dbReference type="ChEBI" id="CHEBI:16526"/>
        <dbReference type="ChEBI" id="CHEBI:59458"/>
        <dbReference type="ChEBI" id="CHEBI:61723"/>
        <dbReference type="EC" id="4.1.1.36"/>
    </reaction>
</comment>
<dbReference type="EC" id="6.3.2.5" evidence="3"/>
<keyword evidence="1 3" id="KW-0210">Decarboxylase</keyword>
<feature type="binding site" evidence="3">
    <location>
        <position position="336"/>
    </location>
    <ligand>
        <name>CTP</name>
        <dbReference type="ChEBI" id="CHEBI:37563"/>
    </ligand>
</feature>
<evidence type="ECO:0000259" key="6">
    <source>
        <dbReference type="Pfam" id="PF04127"/>
    </source>
</evidence>
<comment type="pathway">
    <text evidence="3 4">Cofactor biosynthesis; coenzyme A biosynthesis; CoA from (R)-pantothenate: step 2/5.</text>
</comment>
<dbReference type="Proteomes" id="UP000029910">
    <property type="component" value="Chromosome"/>
</dbReference>
<keyword evidence="3" id="KW-0460">Magnesium</keyword>
<keyword evidence="3" id="KW-0479">Metal-binding</keyword>
<organism evidence="7 8">
    <name type="scientific">Corynebacterium ramonii</name>
    <dbReference type="NCBI Taxonomy" id="3026968"/>
    <lineage>
        <taxon>Bacteria</taxon>
        <taxon>Bacillati</taxon>
        <taxon>Actinomycetota</taxon>
        <taxon>Actinomycetes</taxon>
        <taxon>Mycobacteriales</taxon>
        <taxon>Corynebacteriaceae</taxon>
        <taxon>Corynebacterium</taxon>
    </lineage>
</organism>
<name>A0ABM5RRY4_9CORY</name>
<comment type="function">
    <text evidence="3">Catalyzes two sequential steps in the biosynthesis of coenzyme A. In the first step cysteine is conjugated to 4'-phosphopantothenate to form 4-phosphopantothenoylcysteine. In the second step the latter compound is decarboxylated to form 4'-phosphopantotheine.</text>
</comment>
<comment type="similarity">
    <text evidence="3 4">In the N-terminal section; belongs to the HFCD (homo-oligomeric flavin containing Cys decarboxylase) superfamily.</text>
</comment>
<dbReference type="HAMAP" id="MF_02225">
    <property type="entry name" value="CoaBC"/>
    <property type="match status" value="1"/>
</dbReference>
<feature type="binding site" evidence="3">
    <location>
        <begin position="312"/>
        <end position="315"/>
    </location>
    <ligand>
        <name>CTP</name>
        <dbReference type="ChEBI" id="CHEBI:37563"/>
    </ligand>
</feature>
<feature type="binding site" evidence="3">
    <location>
        <position position="358"/>
    </location>
    <ligand>
        <name>CTP</name>
        <dbReference type="ChEBI" id="CHEBI:37563"/>
    </ligand>
</feature>
<comment type="cofactor">
    <cofactor evidence="3">
        <name>FMN</name>
        <dbReference type="ChEBI" id="CHEBI:58210"/>
    </cofactor>
    <text evidence="3">Binds 1 FMN per subunit.</text>
</comment>
<dbReference type="InterPro" id="IPR005252">
    <property type="entry name" value="CoaBC"/>
</dbReference>
<comment type="similarity">
    <text evidence="3 4">In the C-terminal section; belongs to the PPC synthetase family.</text>
</comment>
<protein>
    <recommendedName>
        <fullName evidence="3">Coenzyme A biosynthesis bifunctional protein CoaBC</fullName>
    </recommendedName>
    <alternativeName>
        <fullName evidence="3">DNA/pantothenate metabolism flavoprotein</fullName>
    </alternativeName>
    <alternativeName>
        <fullName evidence="3">Phosphopantothenoylcysteine synthetase/decarboxylase</fullName>
        <shortName evidence="3">PPCS-PPCDC</shortName>
    </alternativeName>
    <domain>
        <recommendedName>
            <fullName evidence="3">Phosphopantothenoylcysteine decarboxylase</fullName>
            <shortName evidence="3">PPC decarboxylase</shortName>
            <shortName evidence="3">PPC-DC</shortName>
            <ecNumber evidence="3">4.1.1.36</ecNumber>
        </recommendedName>
        <alternativeName>
            <fullName evidence="3">CoaC</fullName>
        </alternativeName>
    </domain>
    <domain>
        <recommendedName>
            <fullName evidence="3">Phosphopantothenate--cysteine ligase</fullName>
            <ecNumber evidence="3">6.3.2.5</ecNumber>
        </recommendedName>
        <alternativeName>
            <fullName evidence="3">CoaB</fullName>
        </alternativeName>
        <alternativeName>
            <fullName evidence="3">Phosphopantothenoylcysteine synthetase</fullName>
            <shortName evidence="3">PPC synthetase</shortName>
            <shortName evidence="3">PPC-S</shortName>
        </alternativeName>
    </domain>
</protein>
<keyword evidence="3 4" id="KW-0285">Flavoprotein</keyword>
<dbReference type="Gene3D" id="3.40.50.1950">
    <property type="entry name" value="Flavin prenyltransferase-like"/>
    <property type="match status" value="1"/>
</dbReference>
<feature type="domain" description="Flavoprotein" evidence="5">
    <location>
        <begin position="9"/>
        <end position="177"/>
    </location>
</feature>
<evidence type="ECO:0000256" key="4">
    <source>
        <dbReference type="RuleBase" id="RU364078"/>
    </source>
</evidence>
<dbReference type="SUPFAM" id="SSF52507">
    <property type="entry name" value="Homo-oligomeric flavin-containing Cys decarboxylases, HFCD"/>
    <property type="match status" value="1"/>
</dbReference>
<feature type="binding site" evidence="3">
    <location>
        <position position="293"/>
    </location>
    <ligand>
        <name>CTP</name>
        <dbReference type="ChEBI" id="CHEBI:37563"/>
    </ligand>
</feature>
<dbReference type="NCBIfam" id="TIGR00521">
    <property type="entry name" value="coaBC_dfp"/>
    <property type="match status" value="1"/>
</dbReference>
<feature type="domain" description="DNA/pantothenate metabolism flavoprotein C-terminal" evidence="6">
    <location>
        <begin position="189"/>
        <end position="410"/>
    </location>
</feature>
<comment type="cofactor">
    <cofactor evidence="3">
        <name>Mg(2+)</name>
        <dbReference type="ChEBI" id="CHEBI:18420"/>
    </cofactor>
</comment>